<keyword evidence="7" id="KW-1185">Reference proteome</keyword>
<dbReference type="InterPro" id="IPR036509">
    <property type="entry name" value="Met_Sox_Rdtase_MsrA_sf"/>
</dbReference>
<organism evidence="6 7">
    <name type="scientific">Tepidimonas aquatica</name>
    <dbReference type="NCBI Taxonomy" id="247482"/>
    <lineage>
        <taxon>Bacteria</taxon>
        <taxon>Pseudomonadati</taxon>
        <taxon>Pseudomonadota</taxon>
        <taxon>Betaproteobacteria</taxon>
        <taxon>Burkholderiales</taxon>
        <taxon>Tepidimonas</taxon>
    </lineage>
</organism>
<evidence type="ECO:0000259" key="5">
    <source>
        <dbReference type="Pfam" id="PF01625"/>
    </source>
</evidence>
<comment type="similarity">
    <text evidence="4">Belongs to the MsrA Met sulfoxide reductase family.</text>
</comment>
<comment type="catalytic activity">
    <reaction evidence="2 4">
        <text>L-methionyl-[protein] + [thioredoxin]-disulfide + H2O = L-methionyl-(S)-S-oxide-[protein] + [thioredoxin]-dithiol</text>
        <dbReference type="Rhea" id="RHEA:14217"/>
        <dbReference type="Rhea" id="RHEA-COMP:10698"/>
        <dbReference type="Rhea" id="RHEA-COMP:10700"/>
        <dbReference type="Rhea" id="RHEA-COMP:12313"/>
        <dbReference type="Rhea" id="RHEA-COMP:12315"/>
        <dbReference type="ChEBI" id="CHEBI:15377"/>
        <dbReference type="ChEBI" id="CHEBI:16044"/>
        <dbReference type="ChEBI" id="CHEBI:29950"/>
        <dbReference type="ChEBI" id="CHEBI:44120"/>
        <dbReference type="ChEBI" id="CHEBI:50058"/>
        <dbReference type="EC" id="1.8.4.11"/>
    </reaction>
</comment>
<accession>A0A554WWI6</accession>
<dbReference type="Pfam" id="PF01625">
    <property type="entry name" value="PMSR"/>
    <property type="match status" value="1"/>
</dbReference>
<dbReference type="AlphaFoldDB" id="A0A554WWI6"/>
<dbReference type="PANTHER" id="PTHR43774">
    <property type="entry name" value="PEPTIDE METHIONINE SULFOXIDE REDUCTASE"/>
    <property type="match status" value="1"/>
</dbReference>
<dbReference type="RefSeq" id="WP_144324137.1">
    <property type="nucleotide sequence ID" value="NZ_VJNA01000001.1"/>
</dbReference>
<evidence type="ECO:0000256" key="4">
    <source>
        <dbReference type="HAMAP-Rule" id="MF_01401"/>
    </source>
</evidence>
<evidence type="ECO:0000256" key="2">
    <source>
        <dbReference type="ARBA" id="ARBA00047806"/>
    </source>
</evidence>
<evidence type="ECO:0000256" key="1">
    <source>
        <dbReference type="ARBA" id="ARBA00023002"/>
    </source>
</evidence>
<comment type="catalytic activity">
    <reaction evidence="3 4">
        <text>[thioredoxin]-disulfide + L-methionine + H2O = L-methionine (S)-S-oxide + [thioredoxin]-dithiol</text>
        <dbReference type="Rhea" id="RHEA:19993"/>
        <dbReference type="Rhea" id="RHEA-COMP:10698"/>
        <dbReference type="Rhea" id="RHEA-COMP:10700"/>
        <dbReference type="ChEBI" id="CHEBI:15377"/>
        <dbReference type="ChEBI" id="CHEBI:29950"/>
        <dbReference type="ChEBI" id="CHEBI:50058"/>
        <dbReference type="ChEBI" id="CHEBI:57844"/>
        <dbReference type="ChEBI" id="CHEBI:58772"/>
        <dbReference type="EC" id="1.8.4.11"/>
    </reaction>
</comment>
<sequence length="181" mass="20072">MKRETLALAGGCFWCTDAVFRRVRGVVALECGYSNGQATQPSYEEVCTGATGCAEVVRIEHDPSLVDTRTLLEIFFATHDPTTPNRQGADVGTQYRSGVYWTLPAQAEVARALIAELDAQGVFGAPIVTEVEPLRHYWPAEAYHQDYFAHHPYQGYCQVVIAPKVAKLRQRFARLLQPEGA</sequence>
<dbReference type="OrthoDB" id="4174719at2"/>
<dbReference type="Gene3D" id="3.30.1060.10">
    <property type="entry name" value="Peptide methionine sulphoxide reductase MsrA"/>
    <property type="match status" value="1"/>
</dbReference>
<evidence type="ECO:0000313" key="6">
    <source>
        <dbReference type="EMBL" id="TSE27945.1"/>
    </source>
</evidence>
<proteinExistence type="inferred from homology"/>
<comment type="function">
    <text evidence="4">Has an important function as a repair enzyme for proteins that have been inactivated by oxidation. Catalyzes the reversible oxidation-reduction of methionine sulfoxide in proteins to methionine.</text>
</comment>
<feature type="active site" evidence="4">
    <location>
        <position position="12"/>
    </location>
</feature>
<dbReference type="HAMAP" id="MF_01401">
    <property type="entry name" value="MsrA"/>
    <property type="match status" value="1"/>
</dbReference>
<reference evidence="6 7" key="1">
    <citation type="submission" date="2019-07" db="EMBL/GenBank/DDBJ databases">
        <title>Tepidimonas aquatica CLN-1 draft genome.</title>
        <authorList>
            <person name="Da Costa M.S."/>
            <person name="Froufe H.J.C."/>
            <person name="Egas C."/>
            <person name="Albuquerque L."/>
        </authorList>
    </citation>
    <scope>NUCLEOTIDE SEQUENCE [LARGE SCALE GENOMIC DNA]</scope>
    <source>
        <strain evidence="6 7">CLN-1</strain>
    </source>
</reference>
<comment type="caution">
    <text evidence="6">The sequence shown here is derived from an EMBL/GenBank/DDBJ whole genome shotgun (WGS) entry which is preliminary data.</text>
</comment>
<name>A0A554WWI6_9BURK</name>
<protein>
    <recommendedName>
        <fullName evidence="4">Peptide methionine sulfoxide reductase MsrA</fullName>
        <shortName evidence="4">Protein-methionine-S-oxide reductase</shortName>
        <ecNumber evidence="4">1.8.4.11</ecNumber>
    </recommendedName>
    <alternativeName>
        <fullName evidence="4">Peptide-methionine (S)-S-oxide reductase</fullName>
        <shortName evidence="4">Peptide Met(O) reductase</shortName>
    </alternativeName>
</protein>
<dbReference type="NCBIfam" id="TIGR00401">
    <property type="entry name" value="msrA"/>
    <property type="match status" value="1"/>
</dbReference>
<dbReference type="Proteomes" id="UP000318554">
    <property type="component" value="Unassembled WGS sequence"/>
</dbReference>
<dbReference type="GO" id="GO:0008113">
    <property type="term" value="F:peptide-methionine (S)-S-oxide reductase activity"/>
    <property type="evidence" value="ECO:0007669"/>
    <property type="project" value="UniProtKB-UniRule"/>
</dbReference>
<feature type="domain" description="Peptide methionine sulphoxide reductase MsrA" evidence="5">
    <location>
        <begin position="6"/>
        <end position="158"/>
    </location>
</feature>
<dbReference type="GO" id="GO:0033744">
    <property type="term" value="F:L-methionine:thioredoxin-disulfide S-oxidoreductase activity"/>
    <property type="evidence" value="ECO:0007669"/>
    <property type="project" value="RHEA"/>
</dbReference>
<evidence type="ECO:0000256" key="3">
    <source>
        <dbReference type="ARBA" id="ARBA00048782"/>
    </source>
</evidence>
<dbReference type="EC" id="1.8.4.11" evidence="4"/>
<dbReference type="EMBL" id="VJNA01000001">
    <property type="protein sequence ID" value="TSE27945.1"/>
    <property type="molecule type" value="Genomic_DNA"/>
</dbReference>
<dbReference type="SUPFAM" id="SSF55068">
    <property type="entry name" value="Peptide methionine sulfoxide reductase"/>
    <property type="match status" value="1"/>
</dbReference>
<dbReference type="PANTHER" id="PTHR43774:SF1">
    <property type="entry name" value="PEPTIDE METHIONINE SULFOXIDE REDUCTASE MSRA 2"/>
    <property type="match status" value="1"/>
</dbReference>
<evidence type="ECO:0000313" key="7">
    <source>
        <dbReference type="Proteomes" id="UP000318554"/>
    </source>
</evidence>
<keyword evidence="1 4" id="KW-0560">Oxidoreductase</keyword>
<gene>
    <name evidence="4 6" type="primary">msrA</name>
    <name evidence="6" type="ORF">Taqua_00141</name>
</gene>
<dbReference type="InterPro" id="IPR002569">
    <property type="entry name" value="Met_Sox_Rdtase_MsrA_dom"/>
</dbReference>